<evidence type="ECO:0000256" key="6">
    <source>
        <dbReference type="ARBA" id="ARBA00022741"/>
    </source>
</evidence>
<keyword evidence="6 17" id="KW-0547">Nucleotide-binding</keyword>
<dbReference type="PROSITE" id="PS51383">
    <property type="entry name" value="YJEF_C_3"/>
    <property type="match status" value="1"/>
</dbReference>
<feature type="binding site" evidence="18">
    <location>
        <position position="158"/>
    </location>
    <ligand>
        <name>K(+)</name>
        <dbReference type="ChEBI" id="CHEBI:29103"/>
    </ligand>
</feature>
<evidence type="ECO:0000256" key="2">
    <source>
        <dbReference type="ARBA" id="ARBA00000909"/>
    </source>
</evidence>
<feature type="binding site" evidence="18">
    <location>
        <position position="155"/>
    </location>
    <ligand>
        <name>(6S)-NADPHX</name>
        <dbReference type="ChEBI" id="CHEBI:64076"/>
    </ligand>
</feature>
<evidence type="ECO:0000256" key="18">
    <source>
        <dbReference type="HAMAP-Rule" id="MF_01966"/>
    </source>
</evidence>
<comment type="catalytic activity">
    <reaction evidence="1 18 19">
        <text>(6R)-NADHX = (6S)-NADHX</text>
        <dbReference type="Rhea" id="RHEA:32215"/>
        <dbReference type="ChEBI" id="CHEBI:64074"/>
        <dbReference type="ChEBI" id="CHEBI:64075"/>
        <dbReference type="EC" id="5.1.99.6"/>
    </reaction>
</comment>
<comment type="subunit">
    <text evidence="17">Homotetramer.</text>
</comment>
<feature type="binding site" evidence="17">
    <location>
        <position position="458"/>
    </location>
    <ligand>
        <name>(6S)-NADPHX</name>
        <dbReference type="ChEBI" id="CHEBI:64076"/>
    </ligand>
</feature>
<evidence type="ECO:0000256" key="4">
    <source>
        <dbReference type="ARBA" id="ARBA00009524"/>
    </source>
</evidence>
<evidence type="ECO:0000259" key="21">
    <source>
        <dbReference type="PROSITE" id="PS51385"/>
    </source>
</evidence>
<dbReference type="PIRSF" id="PIRSF017184">
    <property type="entry name" value="Nnr"/>
    <property type="match status" value="1"/>
</dbReference>
<feature type="binding site" evidence="18">
    <location>
        <position position="122"/>
    </location>
    <ligand>
        <name>K(+)</name>
        <dbReference type="ChEBI" id="CHEBI:29103"/>
    </ligand>
</feature>
<dbReference type="InterPro" id="IPR017953">
    <property type="entry name" value="Carbohydrate_kinase_pred_CS"/>
</dbReference>
<feature type="binding site" evidence="17">
    <location>
        <begin position="427"/>
        <end position="431"/>
    </location>
    <ligand>
        <name>AMP</name>
        <dbReference type="ChEBI" id="CHEBI:456215"/>
    </ligand>
</feature>
<dbReference type="InterPro" id="IPR030677">
    <property type="entry name" value="Nnr"/>
</dbReference>
<keyword evidence="5 18" id="KW-0479">Metal-binding</keyword>
<protein>
    <recommendedName>
        <fullName evidence="19">Bifunctional NAD(P)H-hydrate repair enzyme</fullName>
    </recommendedName>
    <alternativeName>
        <fullName evidence="19">Nicotinamide nucleotide repair protein</fullName>
    </alternativeName>
    <domain>
        <recommendedName>
            <fullName evidence="19">ADP-dependent (S)-NAD(P)H-hydrate dehydratase</fullName>
            <ecNumber evidence="19">4.2.1.136</ecNumber>
        </recommendedName>
        <alternativeName>
            <fullName evidence="19">ADP-dependent NAD(P)HX dehydratase</fullName>
        </alternativeName>
    </domain>
    <domain>
        <recommendedName>
            <fullName evidence="19">NAD(P)H-hydrate epimerase</fullName>
            <ecNumber evidence="19">5.1.99.6</ecNumber>
        </recommendedName>
    </domain>
</protein>
<dbReference type="EC" id="5.1.99.6" evidence="19"/>
<dbReference type="PROSITE" id="PS01050">
    <property type="entry name" value="YJEF_C_2"/>
    <property type="match status" value="1"/>
</dbReference>
<comment type="similarity">
    <text evidence="17">Belongs to the NnrD/CARKD family.</text>
</comment>
<comment type="cofactor">
    <cofactor evidence="17">
        <name>Mg(2+)</name>
        <dbReference type="ChEBI" id="CHEBI:18420"/>
    </cofactor>
</comment>
<keyword evidence="11 18" id="KW-0413">Isomerase</keyword>
<evidence type="ECO:0000256" key="8">
    <source>
        <dbReference type="ARBA" id="ARBA00022857"/>
    </source>
</evidence>
<comment type="catalytic activity">
    <reaction evidence="15 17 19">
        <text>(6S)-NADHX + ADP = AMP + phosphate + NADH + H(+)</text>
        <dbReference type="Rhea" id="RHEA:32223"/>
        <dbReference type="ChEBI" id="CHEBI:15378"/>
        <dbReference type="ChEBI" id="CHEBI:43474"/>
        <dbReference type="ChEBI" id="CHEBI:57945"/>
        <dbReference type="ChEBI" id="CHEBI:64074"/>
        <dbReference type="ChEBI" id="CHEBI:456215"/>
        <dbReference type="ChEBI" id="CHEBI:456216"/>
        <dbReference type="EC" id="4.2.1.136"/>
    </reaction>
</comment>
<comment type="catalytic activity">
    <reaction evidence="16 17 19">
        <text>(6S)-NADPHX + ADP = AMP + phosphate + NADPH + H(+)</text>
        <dbReference type="Rhea" id="RHEA:32235"/>
        <dbReference type="ChEBI" id="CHEBI:15378"/>
        <dbReference type="ChEBI" id="CHEBI:43474"/>
        <dbReference type="ChEBI" id="CHEBI:57783"/>
        <dbReference type="ChEBI" id="CHEBI:64076"/>
        <dbReference type="ChEBI" id="CHEBI:456215"/>
        <dbReference type="ChEBI" id="CHEBI:456216"/>
        <dbReference type="EC" id="4.2.1.136"/>
    </reaction>
</comment>
<dbReference type="SUPFAM" id="SSF64153">
    <property type="entry name" value="YjeF N-terminal domain-like"/>
    <property type="match status" value="1"/>
</dbReference>
<dbReference type="InterPro" id="IPR000631">
    <property type="entry name" value="CARKD"/>
</dbReference>
<feature type="binding site" evidence="17">
    <location>
        <position position="261"/>
    </location>
    <ligand>
        <name>(6S)-NADPHX</name>
        <dbReference type="ChEBI" id="CHEBI:64076"/>
    </ligand>
</feature>
<dbReference type="NCBIfam" id="TIGR00196">
    <property type="entry name" value="yjeF_cterm"/>
    <property type="match status" value="1"/>
</dbReference>
<comment type="catalytic activity">
    <reaction evidence="2 18 19">
        <text>(6R)-NADPHX = (6S)-NADPHX</text>
        <dbReference type="Rhea" id="RHEA:32227"/>
        <dbReference type="ChEBI" id="CHEBI:64076"/>
        <dbReference type="ChEBI" id="CHEBI:64077"/>
        <dbReference type="EC" id="5.1.99.6"/>
    </reaction>
</comment>
<feature type="binding site" evidence="17">
    <location>
        <position position="332"/>
    </location>
    <ligand>
        <name>(6S)-NADPHX</name>
        <dbReference type="ChEBI" id="CHEBI:64076"/>
    </ligand>
</feature>
<dbReference type="PANTHER" id="PTHR12592:SF0">
    <property type="entry name" value="ATP-DEPENDENT (S)-NAD(P)H-HYDRATE DEHYDRATASE"/>
    <property type="match status" value="1"/>
</dbReference>
<comment type="cofactor">
    <cofactor evidence="18 19">
        <name>K(+)</name>
        <dbReference type="ChEBI" id="CHEBI:29103"/>
    </cofactor>
    <text evidence="18 19">Binds 1 potassium ion per subunit.</text>
</comment>
<keyword evidence="7 17" id="KW-0067">ATP-binding</keyword>
<feature type="binding site" evidence="18">
    <location>
        <position position="137"/>
    </location>
    <ligand>
        <name>(6S)-NADPHX</name>
        <dbReference type="ChEBI" id="CHEBI:64076"/>
    </ligand>
</feature>
<keyword evidence="12 17" id="KW-0456">Lyase</keyword>
<dbReference type="RefSeq" id="WP_342756161.1">
    <property type="nucleotide sequence ID" value="NZ_CP146256.1"/>
</dbReference>
<dbReference type="Gene3D" id="3.40.1190.20">
    <property type="match status" value="1"/>
</dbReference>
<keyword evidence="9 18" id="KW-0630">Potassium</keyword>
<proteinExistence type="inferred from homology"/>
<keyword evidence="23" id="KW-1185">Reference proteome</keyword>
<evidence type="ECO:0000256" key="12">
    <source>
        <dbReference type="ARBA" id="ARBA00023239"/>
    </source>
</evidence>
<feature type="binding site" evidence="18">
    <location>
        <begin position="60"/>
        <end position="64"/>
    </location>
    <ligand>
        <name>(6S)-NADPHX</name>
        <dbReference type="ChEBI" id="CHEBI:64076"/>
    </ligand>
</feature>
<reference evidence="22 23" key="1">
    <citation type="submission" date="2024-02" db="EMBL/GenBank/DDBJ databases">
        <title>Bacterial strain from lacustrine sediment.</title>
        <authorList>
            <person name="Petit C."/>
            <person name="Fadhlaoui K."/>
        </authorList>
    </citation>
    <scope>NUCLEOTIDE SEQUENCE [LARGE SCALE GENOMIC DNA]</scope>
    <source>
        <strain evidence="22 23">IPX-CK</strain>
    </source>
</reference>
<feature type="domain" description="YjeF C-terminal" evidence="20">
    <location>
        <begin position="226"/>
        <end position="517"/>
    </location>
</feature>
<comment type="function">
    <text evidence="17">Catalyzes the dehydration of the S-form of NAD(P)HX at the expense of ADP, which is converted to AMP. Together with NAD(P)HX epimerase, which catalyzes the epimerization of the S- and R-forms, the enzyme allows the repair of both epimers of NAD(P)HX, a damaged form of NAD(P)H that is a result of enzymatic or heat-dependent hydration.</text>
</comment>
<evidence type="ECO:0000256" key="5">
    <source>
        <dbReference type="ARBA" id="ARBA00022723"/>
    </source>
</evidence>
<dbReference type="HAMAP" id="MF_01966">
    <property type="entry name" value="NADHX_epimerase"/>
    <property type="match status" value="1"/>
</dbReference>
<dbReference type="Pfam" id="PF03853">
    <property type="entry name" value="YjeF_N"/>
    <property type="match status" value="1"/>
</dbReference>
<accession>A0ABZ3EQT1</accession>
<feature type="binding site" evidence="18">
    <location>
        <position position="61"/>
    </location>
    <ligand>
        <name>K(+)</name>
        <dbReference type="ChEBI" id="CHEBI:29103"/>
    </ligand>
</feature>
<evidence type="ECO:0000256" key="15">
    <source>
        <dbReference type="ARBA" id="ARBA00048238"/>
    </source>
</evidence>
<dbReference type="PANTHER" id="PTHR12592">
    <property type="entry name" value="ATP-DEPENDENT (S)-NAD(P)H-HYDRATE DEHYDRATASE FAMILY MEMBER"/>
    <property type="match status" value="1"/>
</dbReference>
<dbReference type="CDD" id="cd01171">
    <property type="entry name" value="YXKO-related"/>
    <property type="match status" value="1"/>
</dbReference>
<dbReference type="EMBL" id="CP146256">
    <property type="protein sequence ID" value="XAH72546.1"/>
    <property type="molecule type" value="Genomic_DNA"/>
</dbReference>
<feature type="binding site" evidence="17">
    <location>
        <position position="390"/>
    </location>
    <ligand>
        <name>(6S)-NADPHX</name>
        <dbReference type="ChEBI" id="CHEBI:64076"/>
    </ligand>
</feature>
<dbReference type="Pfam" id="PF01256">
    <property type="entry name" value="Carb_kinase"/>
    <property type="match status" value="1"/>
</dbReference>
<dbReference type="InterPro" id="IPR029056">
    <property type="entry name" value="Ribokinase-like"/>
</dbReference>
<evidence type="ECO:0000256" key="19">
    <source>
        <dbReference type="PIRNR" id="PIRNR017184"/>
    </source>
</evidence>
<evidence type="ECO:0000256" key="10">
    <source>
        <dbReference type="ARBA" id="ARBA00023027"/>
    </source>
</evidence>
<comment type="similarity">
    <text evidence="4 19">In the C-terminal section; belongs to the NnrD/CARKD family.</text>
</comment>
<evidence type="ECO:0000313" key="23">
    <source>
        <dbReference type="Proteomes" id="UP001451571"/>
    </source>
</evidence>
<comment type="similarity">
    <text evidence="3 19">In the N-terminal section; belongs to the NnrE/AIBP family.</text>
</comment>
<dbReference type="PROSITE" id="PS51385">
    <property type="entry name" value="YJEF_N"/>
    <property type="match status" value="1"/>
</dbReference>
<evidence type="ECO:0000256" key="14">
    <source>
        <dbReference type="ARBA" id="ARBA00025153"/>
    </source>
</evidence>
<dbReference type="InterPro" id="IPR036652">
    <property type="entry name" value="YjeF_N_dom_sf"/>
</dbReference>
<keyword evidence="13" id="KW-0511">Multifunctional enzyme</keyword>
<name>A0ABZ3EQT1_9FIRM</name>
<dbReference type="Proteomes" id="UP001451571">
    <property type="component" value="Chromosome"/>
</dbReference>
<evidence type="ECO:0000256" key="11">
    <source>
        <dbReference type="ARBA" id="ARBA00023235"/>
    </source>
</evidence>
<evidence type="ECO:0000256" key="13">
    <source>
        <dbReference type="ARBA" id="ARBA00023268"/>
    </source>
</evidence>
<evidence type="ECO:0000256" key="1">
    <source>
        <dbReference type="ARBA" id="ARBA00000013"/>
    </source>
</evidence>
<sequence length="521" mass="56883">MEKKYFVSSAEMKKYDRATINDFQVPSLVLMERAALETVGEIEKRFGKGSRVLVVSGTGNNGGDGIAVGRILMQRGYEVDFVLIGAEEKYSEETRHQLVIIAKYGCTLKSKIESMEYDIIIDALFGIGLSRNVEGIYKKCIETMNSISGFIVSVDIPSGINADTGAVMNAAVKADITVTFAFEKLGHILYPGCEYCGEVLCKDIGITKESFRGEEGPRVYSYADRYREQAAALMPARSRGGNKGTFGKALVIAGSRNMSGACELCARSAYRIGAGMVKVVTPEENREIIQKNLPEALLSTYTDAEKTESWKEFLQDLKESMKWADCIVIGPGIGKSGTASILFKYVVKESAKPLVIDADGLNLLAESEELQELLRTLSLKESRQIIVTPHVAEFARLYGCRPEEVKKDIISKTKELADRLCCTVVCKDARTAVADYMKRDVYLNATGNDGMATAGSGDVLAGIIGGLLTQGVRCREAAEAGVFLHGRLGDLAAERTGRYAVMAGDLTEQLKYILSDEGKRR</sequence>
<dbReference type="HAMAP" id="MF_01965">
    <property type="entry name" value="NADHX_dehydratase"/>
    <property type="match status" value="1"/>
</dbReference>
<evidence type="ECO:0000259" key="20">
    <source>
        <dbReference type="PROSITE" id="PS51383"/>
    </source>
</evidence>
<evidence type="ECO:0000256" key="9">
    <source>
        <dbReference type="ARBA" id="ARBA00022958"/>
    </source>
</evidence>
<evidence type="ECO:0000256" key="17">
    <source>
        <dbReference type="HAMAP-Rule" id="MF_01965"/>
    </source>
</evidence>
<dbReference type="NCBIfam" id="TIGR00197">
    <property type="entry name" value="yjeF_nterm"/>
    <property type="match status" value="1"/>
</dbReference>
<feature type="domain" description="YjeF N-terminal" evidence="21">
    <location>
        <begin position="12"/>
        <end position="212"/>
    </location>
</feature>
<organism evidence="22 23">
    <name type="scientific">Kineothrix sedimenti</name>
    <dbReference type="NCBI Taxonomy" id="3123317"/>
    <lineage>
        <taxon>Bacteria</taxon>
        <taxon>Bacillati</taxon>
        <taxon>Bacillota</taxon>
        <taxon>Clostridia</taxon>
        <taxon>Lachnospirales</taxon>
        <taxon>Lachnospiraceae</taxon>
        <taxon>Kineothrix</taxon>
    </lineage>
</organism>
<comment type="function">
    <text evidence="18">Catalyzes the epimerization of the S- and R-forms of NAD(P)HX, a damaged form of NAD(P)H that is a result of enzymatic or heat-dependent hydration. This is a prerequisite for the S-specific NAD(P)H-hydrate dehydratase to allow the repair of both epimers of NAD(P)HX.</text>
</comment>
<gene>
    <name evidence="17" type="primary">nnrD</name>
    <name evidence="18" type="synonym">nnrE</name>
    <name evidence="22" type="ORF">V6984_13600</name>
</gene>
<dbReference type="SUPFAM" id="SSF53613">
    <property type="entry name" value="Ribokinase-like"/>
    <property type="match status" value="1"/>
</dbReference>
<keyword evidence="8 17" id="KW-0521">NADP</keyword>
<evidence type="ECO:0000256" key="16">
    <source>
        <dbReference type="ARBA" id="ARBA00049209"/>
    </source>
</evidence>
<feature type="binding site" evidence="17">
    <location>
        <position position="457"/>
    </location>
    <ligand>
        <name>AMP</name>
        <dbReference type="ChEBI" id="CHEBI:456215"/>
    </ligand>
</feature>
<keyword evidence="10 17" id="KW-0520">NAD</keyword>
<feature type="binding site" evidence="18">
    <location>
        <begin position="126"/>
        <end position="132"/>
    </location>
    <ligand>
        <name>(6S)-NADPHX</name>
        <dbReference type="ChEBI" id="CHEBI:64076"/>
    </ligand>
</feature>
<dbReference type="Gene3D" id="3.40.50.10260">
    <property type="entry name" value="YjeF N-terminal domain"/>
    <property type="match status" value="1"/>
</dbReference>
<dbReference type="EC" id="4.2.1.136" evidence="19"/>
<evidence type="ECO:0000313" key="22">
    <source>
        <dbReference type="EMBL" id="XAH72546.1"/>
    </source>
</evidence>
<comment type="function">
    <text evidence="14 19">Bifunctional enzyme that catalyzes the epimerization of the S- and R-forms of NAD(P)HX and the dehydration of the S-form of NAD(P)HX at the expense of ADP, which is converted to AMP. This allows the repair of both epimers of NAD(P)HX, a damaged form of NAD(P)H that is a result of enzymatic or heat-dependent hydration.</text>
</comment>
<evidence type="ECO:0000256" key="7">
    <source>
        <dbReference type="ARBA" id="ARBA00022840"/>
    </source>
</evidence>
<evidence type="ECO:0000256" key="3">
    <source>
        <dbReference type="ARBA" id="ARBA00006001"/>
    </source>
</evidence>
<comment type="similarity">
    <text evidence="18">Belongs to the NnrE/AIBP family.</text>
</comment>
<dbReference type="InterPro" id="IPR004443">
    <property type="entry name" value="YjeF_N_dom"/>
</dbReference>